<evidence type="ECO:0000313" key="30">
    <source>
        <dbReference type="Proteomes" id="UP000299084"/>
    </source>
</evidence>
<organism evidence="29 30">
    <name type="scientific">Camelus dromedarius</name>
    <name type="common">Dromedary</name>
    <name type="synonym">Arabian camel</name>
    <dbReference type="NCBI Taxonomy" id="9838"/>
    <lineage>
        <taxon>Eukaryota</taxon>
        <taxon>Metazoa</taxon>
        <taxon>Chordata</taxon>
        <taxon>Craniata</taxon>
        <taxon>Vertebrata</taxon>
        <taxon>Euteleostomi</taxon>
        <taxon>Mammalia</taxon>
        <taxon>Eutheria</taxon>
        <taxon>Laurasiatheria</taxon>
        <taxon>Artiodactyla</taxon>
        <taxon>Tylopoda</taxon>
        <taxon>Camelidae</taxon>
        <taxon>Camelus</taxon>
    </lineage>
</organism>
<evidence type="ECO:0000256" key="15">
    <source>
        <dbReference type="ARBA" id="ARBA00023136"/>
    </source>
</evidence>
<keyword evidence="15" id="KW-0472">Membrane</keyword>
<dbReference type="GO" id="GO:0005886">
    <property type="term" value="C:plasma membrane"/>
    <property type="evidence" value="ECO:0007669"/>
    <property type="project" value="UniProtKB-SubCell"/>
</dbReference>
<evidence type="ECO:0000256" key="4">
    <source>
        <dbReference type="ARBA" id="ARBA00005968"/>
    </source>
</evidence>
<dbReference type="SUPFAM" id="SSF49309">
    <property type="entry name" value="Transglutaminase, two C-terminal domains"/>
    <property type="match status" value="4"/>
</dbReference>
<evidence type="ECO:0000259" key="28">
    <source>
        <dbReference type="SMART" id="SM00460"/>
    </source>
</evidence>
<dbReference type="InterPro" id="IPR036238">
    <property type="entry name" value="Transglutaminase_C_sf"/>
</dbReference>
<protein>
    <recommendedName>
        <fullName evidence="24">Protein 4.2</fullName>
        <ecNumber evidence="19">2.3.2.13</ecNumber>
    </recommendedName>
    <alternativeName>
        <fullName evidence="25">Erythrocyte membrane protein band 4.2</fullName>
    </alternativeName>
    <alternativeName>
        <fullName evidence="23">Protein-glutamine gamma-glutamyltransferase 5</fullName>
    </alternativeName>
    <alternativeName>
        <fullName evidence="26">Transglutaminase-5</fullName>
    </alternativeName>
</protein>
<evidence type="ECO:0000256" key="2">
    <source>
        <dbReference type="ARBA" id="ARBA00004236"/>
    </source>
</evidence>
<evidence type="ECO:0000256" key="8">
    <source>
        <dbReference type="ARBA" id="ARBA00022679"/>
    </source>
</evidence>
<dbReference type="InterPro" id="IPR008958">
    <property type="entry name" value="Transglutaminase_C"/>
</dbReference>
<gene>
    <name evidence="29" type="ORF">Cadr_000005450</name>
</gene>
<comment type="subcellular location">
    <subcellularLocation>
        <location evidence="2">Cell membrane</location>
    </subcellularLocation>
    <subcellularLocation>
        <location evidence="3">Cytoplasm</location>
        <location evidence="3">Cytoskeleton</location>
    </subcellularLocation>
</comment>
<dbReference type="STRING" id="9838.ENSCDRP00005021299"/>
<dbReference type="InterPro" id="IPR050779">
    <property type="entry name" value="Transglutaminase"/>
</dbReference>
<keyword evidence="10" id="KW-0479">Metal-binding</keyword>
<dbReference type="Pfam" id="PF00927">
    <property type="entry name" value="Transglut_C"/>
    <property type="match status" value="4"/>
</dbReference>
<dbReference type="FunFam" id="2.60.40.10:FF:001480">
    <property type="entry name" value="Erythrocyte membrane protein band 4.2"/>
    <property type="match status" value="1"/>
</dbReference>
<dbReference type="SUPFAM" id="SSF81296">
    <property type="entry name" value="E set domains"/>
    <property type="match status" value="2"/>
</dbReference>
<dbReference type="FunFam" id="2.60.40.10:FF:000807">
    <property type="entry name" value="Protein-glutamine gamma-glutamyltransferase 5"/>
    <property type="match status" value="1"/>
</dbReference>
<evidence type="ECO:0000256" key="1">
    <source>
        <dbReference type="ARBA" id="ARBA00001913"/>
    </source>
</evidence>
<dbReference type="PROSITE" id="PS00547">
    <property type="entry name" value="TRANSGLUTAMINASES"/>
    <property type="match status" value="1"/>
</dbReference>
<keyword evidence="11" id="KW-0106">Calcium</keyword>
<evidence type="ECO:0000256" key="7">
    <source>
        <dbReference type="ARBA" id="ARBA00022553"/>
    </source>
</evidence>
<keyword evidence="9" id="KW-0519">Myristate</keyword>
<dbReference type="Pfam" id="PF01841">
    <property type="entry name" value="Transglut_core"/>
    <property type="match status" value="2"/>
</dbReference>
<dbReference type="FunFam" id="2.60.40.10:FF:000090">
    <property type="entry name" value="Protein-glutamine gamma-glutamyltransferase 2"/>
    <property type="match status" value="2"/>
</dbReference>
<keyword evidence="5" id="KW-1003">Cell membrane</keyword>
<dbReference type="EC" id="2.3.2.13" evidence="19"/>
<dbReference type="Gene3D" id="3.90.260.10">
    <property type="entry name" value="Transglutaminase-like"/>
    <property type="match status" value="2"/>
</dbReference>
<comment type="subunit">
    <text evidence="22">Component of the ankyrin-1 complex in the erythrocyte, composed of ANK1, RHCE, RHAG, SLC4A1, EPB42, GYPA, GYPB and AQP1. Interacts with SLC4A1 (via the cytoplasmic domain); this interaction is mediated by the SLC4A1 Band 3-I dimer. Interacts with ANK1 (via ANK 1-13 repeats). Interacts with AQP1 (via the C-terminal).</text>
</comment>
<evidence type="ECO:0000256" key="13">
    <source>
        <dbReference type="ARBA" id="ARBA00022990"/>
    </source>
</evidence>
<evidence type="ECO:0000256" key="12">
    <source>
        <dbReference type="ARBA" id="ARBA00022960"/>
    </source>
</evidence>
<evidence type="ECO:0000256" key="10">
    <source>
        <dbReference type="ARBA" id="ARBA00022723"/>
    </source>
</evidence>
<evidence type="ECO:0000256" key="17">
    <source>
        <dbReference type="ARBA" id="ARBA00023288"/>
    </source>
</evidence>
<feature type="region of interest" description="Disordered" evidence="27">
    <location>
        <begin position="467"/>
        <end position="491"/>
    </location>
</feature>
<comment type="function">
    <text evidence="21">Component of the ankyrin-1 complex, a multiprotein complex involved in the stability and shape of the erythrocyte membrane.</text>
</comment>
<evidence type="ECO:0000256" key="6">
    <source>
        <dbReference type="ARBA" id="ARBA00022490"/>
    </source>
</evidence>
<dbReference type="SMART" id="SM00460">
    <property type="entry name" value="TGc"/>
    <property type="match status" value="2"/>
</dbReference>
<reference evidence="29 30" key="1">
    <citation type="journal article" date="2019" name="Mol. Ecol. Resour.">
        <title>Improving Illumina assemblies with Hi-C and long reads: an example with the North African dromedary.</title>
        <authorList>
            <person name="Elbers J.P."/>
            <person name="Rogers M.F."/>
            <person name="Perelman P.L."/>
            <person name="Proskuryakova A.A."/>
            <person name="Serdyukova N.A."/>
            <person name="Johnson W.E."/>
            <person name="Horin P."/>
            <person name="Corander J."/>
            <person name="Murphy D."/>
            <person name="Burger P.A."/>
        </authorList>
    </citation>
    <scope>NUCLEOTIDE SEQUENCE [LARGE SCALE GENOMIC DNA]</scope>
    <source>
        <strain evidence="29">Drom800</strain>
        <tissue evidence="29">Blood</tissue>
    </source>
</reference>
<keyword evidence="14" id="KW-0265">Erythrocyte maturation</keyword>
<feature type="domain" description="Transglutaminase-like" evidence="28">
    <location>
        <begin position="266"/>
        <end position="359"/>
    </location>
</feature>
<comment type="caution">
    <text evidence="29">The sequence shown here is derived from an EMBL/GenBank/DDBJ whole genome shotgun (WGS) entry which is preliminary data.</text>
</comment>
<dbReference type="Pfam" id="PF00868">
    <property type="entry name" value="Transglut_N"/>
    <property type="match status" value="2"/>
</dbReference>
<dbReference type="InterPro" id="IPR013783">
    <property type="entry name" value="Ig-like_fold"/>
</dbReference>
<dbReference type="PANTHER" id="PTHR11590">
    <property type="entry name" value="PROTEIN-GLUTAMINE GAMMA-GLUTAMYLTRANSFERASE"/>
    <property type="match status" value="1"/>
</dbReference>
<dbReference type="SUPFAM" id="SSF54001">
    <property type="entry name" value="Cysteine proteinases"/>
    <property type="match status" value="2"/>
</dbReference>
<evidence type="ECO:0000256" key="14">
    <source>
        <dbReference type="ARBA" id="ARBA00023057"/>
    </source>
</evidence>
<keyword evidence="6" id="KW-0963">Cytoplasm</keyword>
<evidence type="ECO:0000313" key="29">
    <source>
        <dbReference type="EMBL" id="KAB1277132.1"/>
    </source>
</evidence>
<dbReference type="GO" id="GO:0046872">
    <property type="term" value="F:metal ion binding"/>
    <property type="evidence" value="ECO:0007669"/>
    <property type="project" value="UniProtKB-KW"/>
</dbReference>
<evidence type="ECO:0000256" key="20">
    <source>
        <dbReference type="ARBA" id="ARBA00054964"/>
    </source>
</evidence>
<comment type="function">
    <text evidence="20">Catalyzes the cross-linking of proteins and the conjugation of polyamines to proteins. Contributes to the formation of the cornified cell envelope of keratinocytes.</text>
</comment>
<dbReference type="FunFam" id="2.60.40.10:FF:000278">
    <property type="entry name" value="Protein-glutamine gamma-glutamyltransferase 2"/>
    <property type="match status" value="1"/>
</dbReference>
<keyword evidence="7" id="KW-0597">Phosphoprotein</keyword>
<keyword evidence="8 29" id="KW-0808">Transferase</keyword>
<evidence type="ECO:0000256" key="18">
    <source>
        <dbReference type="ARBA" id="ARBA00023315"/>
    </source>
</evidence>
<evidence type="ECO:0000256" key="5">
    <source>
        <dbReference type="ARBA" id="ARBA00022475"/>
    </source>
</evidence>
<dbReference type="PANTHER" id="PTHR11590:SF38">
    <property type="entry name" value="PROTEIN-GLUTAMINE GAMMA-GLUTAMYLTRANSFERASE 5"/>
    <property type="match status" value="1"/>
</dbReference>
<evidence type="ECO:0000256" key="26">
    <source>
        <dbReference type="ARBA" id="ARBA00080450"/>
    </source>
</evidence>
<dbReference type="GO" id="GO:0005856">
    <property type="term" value="C:cytoskeleton"/>
    <property type="evidence" value="ECO:0007669"/>
    <property type="project" value="UniProtKB-SubCell"/>
</dbReference>
<evidence type="ECO:0000256" key="25">
    <source>
        <dbReference type="ARBA" id="ARBA00079028"/>
    </source>
</evidence>
<accession>A0A5N4E171</accession>
<dbReference type="InterPro" id="IPR014756">
    <property type="entry name" value="Ig_E-set"/>
</dbReference>
<dbReference type="FunFam" id="3.90.260.10:FF:000001">
    <property type="entry name" value="Protein-glutamine gamma-glutamyltransferase 2"/>
    <property type="match status" value="1"/>
</dbReference>
<feature type="domain" description="Transglutaminase-like" evidence="28">
    <location>
        <begin position="959"/>
        <end position="1052"/>
    </location>
</feature>
<keyword evidence="30" id="KW-1185">Reference proteome</keyword>
<evidence type="ECO:0000256" key="27">
    <source>
        <dbReference type="SAM" id="MobiDB-lite"/>
    </source>
</evidence>
<proteinExistence type="inferred from homology"/>
<evidence type="ECO:0000256" key="3">
    <source>
        <dbReference type="ARBA" id="ARBA00004245"/>
    </source>
</evidence>
<evidence type="ECO:0000256" key="19">
    <source>
        <dbReference type="ARBA" id="ARBA00024222"/>
    </source>
</evidence>
<evidence type="ECO:0000256" key="9">
    <source>
        <dbReference type="ARBA" id="ARBA00022707"/>
    </source>
</evidence>
<keyword evidence="17" id="KW-0449">Lipoprotein</keyword>
<keyword evidence="12" id="KW-0133">Cell shape</keyword>
<dbReference type="InterPro" id="IPR013808">
    <property type="entry name" value="Transglutaminase_AS"/>
</dbReference>
<evidence type="ECO:0000256" key="21">
    <source>
        <dbReference type="ARBA" id="ARBA00055437"/>
    </source>
</evidence>
<dbReference type="InterPro" id="IPR038765">
    <property type="entry name" value="Papain-like_cys_pep_sf"/>
</dbReference>
<dbReference type="FunFam" id="3.90.260.10:FF:000002">
    <property type="entry name" value="Erythrocyte membrane protein band 4.2"/>
    <property type="match status" value="1"/>
</dbReference>
<dbReference type="InterPro" id="IPR036985">
    <property type="entry name" value="Transglutaminase-like_sf"/>
</dbReference>
<evidence type="ECO:0000256" key="16">
    <source>
        <dbReference type="ARBA" id="ARBA00023212"/>
    </source>
</evidence>
<keyword evidence="16" id="KW-0206">Cytoskeleton</keyword>
<dbReference type="GO" id="GO:0043249">
    <property type="term" value="P:erythrocyte maturation"/>
    <property type="evidence" value="ECO:0007669"/>
    <property type="project" value="UniProtKB-KW"/>
</dbReference>
<keyword evidence="13" id="KW-0007">Acetylation</keyword>
<name>A0A5N4E171_CAMDR</name>
<dbReference type="InterPro" id="IPR002931">
    <property type="entry name" value="Transglutaminase-like"/>
</dbReference>
<comment type="cofactor">
    <cofactor evidence="1">
        <name>Ca(2+)</name>
        <dbReference type="ChEBI" id="CHEBI:29108"/>
    </cofactor>
</comment>
<dbReference type="GO" id="GO:0003810">
    <property type="term" value="F:protein-glutamine gamma-glutamyltransferase activity"/>
    <property type="evidence" value="ECO:0007669"/>
    <property type="project" value="UniProtKB-EC"/>
</dbReference>
<evidence type="ECO:0000256" key="24">
    <source>
        <dbReference type="ARBA" id="ARBA00070666"/>
    </source>
</evidence>
<dbReference type="Proteomes" id="UP000299084">
    <property type="component" value="Unassembled WGS sequence"/>
</dbReference>
<dbReference type="InterPro" id="IPR001102">
    <property type="entry name" value="Transglutaminase_N"/>
</dbReference>
<evidence type="ECO:0000256" key="23">
    <source>
        <dbReference type="ARBA" id="ARBA00069853"/>
    </source>
</evidence>
<dbReference type="FunFam" id="2.60.40.10:FF:001404">
    <property type="entry name" value="Erythrocyte membrane protein band 4.2"/>
    <property type="match status" value="1"/>
</dbReference>
<dbReference type="Gene3D" id="2.60.40.10">
    <property type="entry name" value="Immunoglobulins"/>
    <property type="match status" value="6"/>
</dbReference>
<evidence type="ECO:0000256" key="22">
    <source>
        <dbReference type="ARBA" id="ARBA00064583"/>
    </source>
</evidence>
<comment type="similarity">
    <text evidence="4">Belongs to the transglutaminase superfamily. Transglutaminase family.</text>
</comment>
<keyword evidence="18" id="KW-0012">Acyltransferase</keyword>
<evidence type="ECO:0000256" key="11">
    <source>
        <dbReference type="ARBA" id="ARBA00022837"/>
    </source>
</evidence>
<dbReference type="GO" id="GO:0008360">
    <property type="term" value="P:regulation of cell shape"/>
    <property type="evidence" value="ECO:0007669"/>
    <property type="project" value="UniProtKB-KW"/>
</dbReference>
<dbReference type="EMBL" id="JWIN03000006">
    <property type="protein sequence ID" value="KAB1277132.1"/>
    <property type="molecule type" value="Genomic_DNA"/>
</dbReference>
<sequence length="1388" mass="155119">MLGVVRDLQSSWNNVRHHTEEISSNRLLLRRGQSFNITLYFRNRAFQPGLDDIIFVAETGPLPDLAKGTRAVFSLAGHSGPSPWIASLETLGATSLEVSLCAPPTAAVGRYLLKVHIKSLQGPVTAYQLGEFILLFNPWCPGDAVYLDSEPQRQEYVVNDYGFIYQGNKNWIRPCPWNYGQFEENIIDICLELLDKSLNFQIDPATDCALRGSPVYVSRVVCAMINSNDDNGVLNGNWGEKYSDGINPTEWTGSVAILKQWHATGCQPVRYGQCWVFAAVMCTVMRCLGIPTRVITNFDSGHDTDGNLIIDEYYDSTGRILENKKKDTVWNFHVWNECWMARKDLPPGYGGWQVLDATPQETSNGLYCCGPASVRAIKEGEVDLNYDTAFTFSMVNADCMSWLVFGGKEEKLHRDTSSVGNFISTKSIQSDERDDITENYKYAEGSPQEREMFLKALQKLKAGRSQGFLGAGSPPSGSMRPRASPRSLDTPSLRPSDVVRVSLKFQMLDPPDMGQDIRFVLLALNMSAQFKDLKVNLSAQSLLHDGSPLPPFWQDTAFITLSPEEAKSHPCKISYSQYSQYLSTDKLIRISALGEEKSSPEKILVNKIITLAYPGIMINVLGAAIVNQPLSIQVIFSNPLSEQVADCVLTVEGSGLFRKQQRVLIGVLQPQHRASLTLETVPFKSGQRQIQANLRSNKFKDIKGLQIKSCNFQEAKNNAEHHTDDISTQDLIVRRGQPFTISLHFQAPVHTFLSTLKKVTLVAQTGEQPSEANRTQTTFSISSLGNQKWWSAKVEDRNTWSWIISVTTPADAVIGHYSLLLQVSGRRQHLGQFTLLFNPWGRDDAVFIENETQRREYVLNQNGLIYLGTADCIQAESWDFGQFEKDVLDLSLDLLCRDKQVEKWGDPVHVACVLGALLHALKEKHVLPTPQIQDAQERALLNKRRGSAPILRQWLRGVGRPVYDGQAWVLATVACTVLRGLGIPARVVTTFTSAQGTGGSLLVDEYYNEEGLQVDEGERGRIWVFQTSTECWMARPALPQGYDGWQILYPSAPQGDRALGACDLVPVRAVKEGTLGLTPAVSDLFASINASCVVWKRHEDGTRQLTNSNTKYLGNNISTKGVYTDRCEDITQKYKYPEGSPQEKEVLKRVQERLKDRKDSGVQPPSLETDDPLYLFLEVPSSLPLGGDVKLSVKLFNPTDHEKEVQLAIALQAVYYNGVLAAKFWREKLLLTLRANSVETISTTLSSNLEQTLPENIFLRLTAMATHSESGLTCFAQEDIALCRPYLVIEMPETAEQHQPLTVLVSIHNSLKAPMKDCVISIRGRGLIYREKNYRLSSVQPGDTLHTQFEFTPMHVGLQRLTVEMDCNLFQNLTNFRRVTVVPSEPPA</sequence>